<organism evidence="3 4">
    <name type="scientific">Sphingomonas pokkalii</name>
    <dbReference type="NCBI Taxonomy" id="2175090"/>
    <lineage>
        <taxon>Bacteria</taxon>
        <taxon>Pseudomonadati</taxon>
        <taxon>Pseudomonadota</taxon>
        <taxon>Alphaproteobacteria</taxon>
        <taxon>Sphingomonadales</taxon>
        <taxon>Sphingomonadaceae</taxon>
        <taxon>Sphingomonas</taxon>
    </lineage>
</organism>
<dbReference type="InterPro" id="IPR029044">
    <property type="entry name" value="Nucleotide-diphossugar_trans"/>
</dbReference>
<dbReference type="InterPro" id="IPR025877">
    <property type="entry name" value="MobA-like_NTP_Trfase"/>
</dbReference>
<evidence type="ECO:0000313" key="3">
    <source>
        <dbReference type="EMBL" id="PVX29971.1"/>
    </source>
</evidence>
<keyword evidence="3" id="KW-0808">Transferase</keyword>
<dbReference type="OrthoDB" id="9779263at2"/>
<evidence type="ECO:0000313" key="4">
    <source>
        <dbReference type="Proteomes" id="UP000245890"/>
    </source>
</evidence>
<proteinExistence type="predicted"/>
<dbReference type="PANTHER" id="PTHR43777">
    <property type="entry name" value="MOLYBDENUM COFACTOR CYTIDYLYLTRANSFERASE"/>
    <property type="match status" value="1"/>
</dbReference>
<dbReference type="AlphaFoldDB" id="A0A2U0SF90"/>
<feature type="domain" description="MobA-like NTP transferase" evidence="2">
    <location>
        <begin position="10"/>
        <end position="165"/>
    </location>
</feature>
<dbReference type="EMBL" id="QENQ01000001">
    <property type="protein sequence ID" value="PVX29971.1"/>
    <property type="molecule type" value="Genomic_DNA"/>
</dbReference>
<keyword evidence="1" id="KW-0460">Magnesium</keyword>
<dbReference type="Pfam" id="PF12804">
    <property type="entry name" value="NTP_transf_3"/>
    <property type="match status" value="1"/>
</dbReference>
<dbReference type="PANTHER" id="PTHR43777:SF1">
    <property type="entry name" value="MOLYBDENUM COFACTOR CYTIDYLYLTRANSFERASE"/>
    <property type="match status" value="1"/>
</dbReference>
<dbReference type="Gene3D" id="3.90.550.10">
    <property type="entry name" value="Spore Coat Polysaccharide Biosynthesis Protein SpsA, Chain A"/>
    <property type="match status" value="1"/>
</dbReference>
<keyword evidence="4" id="KW-1185">Reference proteome</keyword>
<dbReference type="SUPFAM" id="SSF53448">
    <property type="entry name" value="Nucleotide-diphospho-sugar transferases"/>
    <property type="match status" value="1"/>
</dbReference>
<dbReference type="GO" id="GO:0016779">
    <property type="term" value="F:nucleotidyltransferase activity"/>
    <property type="evidence" value="ECO:0007669"/>
    <property type="project" value="UniProtKB-ARBA"/>
</dbReference>
<accession>A0A2U0SF90</accession>
<dbReference type="RefSeq" id="WP_116469388.1">
    <property type="nucleotide sequence ID" value="NZ_QENQ01000001.1"/>
</dbReference>
<gene>
    <name evidence="3" type="ORF">DD559_12015</name>
</gene>
<protein>
    <submittedName>
        <fullName evidence="3">Nucleotidyltransferase family protein</fullName>
    </submittedName>
</protein>
<evidence type="ECO:0000259" key="2">
    <source>
        <dbReference type="Pfam" id="PF12804"/>
    </source>
</evidence>
<reference evidence="3 4" key="1">
    <citation type="submission" date="2018-05" db="EMBL/GenBank/DDBJ databases">
        <title>Description of Sphingomonas pokkalii sp nov, isolated from the rhizosphere of saline tolerant pokkali rice and its draft genome analysis.</title>
        <authorList>
            <person name="Menon R."/>
            <person name="Kumari S."/>
            <person name="Rameshkumar N."/>
        </authorList>
    </citation>
    <scope>NUCLEOTIDE SEQUENCE [LARGE SCALE GENOMIC DNA]</scope>
    <source>
        <strain evidence="3 4">L3B27</strain>
    </source>
</reference>
<name>A0A2U0SF90_9SPHN</name>
<sequence>MLTPEKTALVLLAAGRSERFADGDKLTEDYLGQPLAFHVVTALEKVPFLARIAIVWDTVLDFSARGFQVVENPDPALGQARSVRYGVEAAEAAGAAAVLIALADMPRVTAAHCYRLFDASDNGATLVASSDGVQPMPPALIGRDHFAALRGLDGDAGARTLILRGHHVITRPEELVDIDTREDLAALRAREAAAAIRAARRRSG</sequence>
<comment type="caution">
    <text evidence="3">The sequence shown here is derived from an EMBL/GenBank/DDBJ whole genome shotgun (WGS) entry which is preliminary data.</text>
</comment>
<dbReference type="Proteomes" id="UP000245890">
    <property type="component" value="Unassembled WGS sequence"/>
</dbReference>
<evidence type="ECO:0000256" key="1">
    <source>
        <dbReference type="ARBA" id="ARBA00022842"/>
    </source>
</evidence>